<proteinExistence type="predicted"/>
<dbReference type="SUPFAM" id="SSF64307">
    <property type="entry name" value="SirA-like"/>
    <property type="match status" value="1"/>
</dbReference>
<organism evidence="2 3">
    <name type="scientific">Aduncisulcus paluster</name>
    <dbReference type="NCBI Taxonomy" id="2918883"/>
    <lineage>
        <taxon>Eukaryota</taxon>
        <taxon>Metamonada</taxon>
        <taxon>Carpediemonas-like organisms</taxon>
        <taxon>Aduncisulcus</taxon>
    </lineage>
</organism>
<evidence type="ECO:0000313" key="2">
    <source>
        <dbReference type="EMBL" id="GKT29618.1"/>
    </source>
</evidence>
<accession>A0ABQ5KB00</accession>
<sequence length="122" mass="13463">MQVYKRMEEMSDGDVLEVRATDPGFASDIGVWAGRTGNTLMNVEKNEKKEIVARLMKGQARRSVPTGHALPANEDKTMVVFSGDMDKAIASLIIANGAASMGRKVTMFFTFWGLNILRKHEA</sequence>
<keyword evidence="3" id="KW-1185">Reference proteome</keyword>
<dbReference type="InterPro" id="IPR001455">
    <property type="entry name" value="TusA-like"/>
</dbReference>
<dbReference type="Proteomes" id="UP001057375">
    <property type="component" value="Unassembled WGS sequence"/>
</dbReference>
<dbReference type="PANTHER" id="PTHR34655">
    <property type="entry name" value="CONSERVED WITHIN P. AEROPHILUM"/>
    <property type="match status" value="1"/>
</dbReference>
<protein>
    <submittedName>
        <fullName evidence="2">DsrE2-like family like protein</fullName>
    </submittedName>
</protein>
<dbReference type="Gene3D" id="3.40.1260.10">
    <property type="entry name" value="DsrEFH-like"/>
    <property type="match status" value="1"/>
</dbReference>
<dbReference type="Gene3D" id="3.30.110.40">
    <property type="entry name" value="TusA-like domain"/>
    <property type="match status" value="1"/>
</dbReference>
<reference evidence="2" key="1">
    <citation type="submission" date="2022-03" db="EMBL/GenBank/DDBJ databases">
        <title>Draft genome sequence of Aduncisulcus paluster, a free-living microaerophilic Fornicata.</title>
        <authorList>
            <person name="Yuyama I."/>
            <person name="Kume K."/>
            <person name="Tamura T."/>
            <person name="Inagaki Y."/>
            <person name="Hashimoto T."/>
        </authorList>
    </citation>
    <scope>NUCLEOTIDE SEQUENCE</scope>
    <source>
        <strain evidence="2">NY0171</strain>
    </source>
</reference>
<dbReference type="PANTHER" id="PTHR34655:SF2">
    <property type="entry name" value="PEROXIREDOXIN FAMILY PROTEIN"/>
    <property type="match status" value="1"/>
</dbReference>
<dbReference type="InterPro" id="IPR032836">
    <property type="entry name" value="DsrE2-like"/>
</dbReference>
<name>A0ABQ5KB00_9EUKA</name>
<evidence type="ECO:0000259" key="1">
    <source>
        <dbReference type="Pfam" id="PF01206"/>
    </source>
</evidence>
<evidence type="ECO:0000313" key="3">
    <source>
        <dbReference type="Proteomes" id="UP001057375"/>
    </source>
</evidence>
<dbReference type="InterPro" id="IPR036868">
    <property type="entry name" value="TusA-like_sf"/>
</dbReference>
<dbReference type="SUPFAM" id="SSF75169">
    <property type="entry name" value="DsrEFH-like"/>
    <property type="match status" value="1"/>
</dbReference>
<feature type="domain" description="UPF0033" evidence="1">
    <location>
        <begin position="1"/>
        <end position="52"/>
    </location>
</feature>
<dbReference type="Pfam" id="PF13686">
    <property type="entry name" value="DrsE_2"/>
    <property type="match status" value="1"/>
</dbReference>
<feature type="non-terminal residue" evidence="2">
    <location>
        <position position="122"/>
    </location>
</feature>
<dbReference type="InterPro" id="IPR027396">
    <property type="entry name" value="DsrEFH-like"/>
</dbReference>
<gene>
    <name evidence="2" type="ORF">ADUPG1_005303</name>
</gene>
<dbReference type="Pfam" id="PF01206">
    <property type="entry name" value="TusA"/>
    <property type="match status" value="1"/>
</dbReference>
<comment type="caution">
    <text evidence="2">The sequence shown here is derived from an EMBL/GenBank/DDBJ whole genome shotgun (WGS) entry which is preliminary data.</text>
</comment>
<dbReference type="EMBL" id="BQXS01008410">
    <property type="protein sequence ID" value="GKT29618.1"/>
    <property type="molecule type" value="Genomic_DNA"/>
</dbReference>